<keyword evidence="5" id="KW-0148">Chlorophyll</keyword>
<dbReference type="EMBL" id="SHKP01000004">
    <property type="protein sequence ID" value="RZU02858.1"/>
    <property type="molecule type" value="Genomic_DNA"/>
</dbReference>
<gene>
    <name evidence="17" type="ORF">EV670_0888</name>
</gene>
<keyword evidence="7 15" id="KW-0812">Transmembrane</keyword>
<evidence type="ECO:0000313" key="17">
    <source>
        <dbReference type="EMBL" id="RZU02858.1"/>
    </source>
</evidence>
<keyword evidence="12" id="KW-0157">Chromophore</keyword>
<evidence type="ECO:0000259" key="16">
    <source>
        <dbReference type="Pfam" id="PF00556"/>
    </source>
</evidence>
<organism evidence="17 18">
    <name type="scientific">Rivibacter subsaxonicus</name>
    <dbReference type="NCBI Taxonomy" id="457575"/>
    <lineage>
        <taxon>Bacteria</taxon>
        <taxon>Pseudomonadati</taxon>
        <taxon>Pseudomonadota</taxon>
        <taxon>Betaproteobacteria</taxon>
        <taxon>Burkholderiales</taxon>
        <taxon>Rivibacter</taxon>
    </lineage>
</organism>
<accession>A0A4Q7W1R5</accession>
<evidence type="ECO:0000256" key="7">
    <source>
        <dbReference type="ARBA" id="ARBA00022692"/>
    </source>
</evidence>
<dbReference type="InterPro" id="IPR000066">
    <property type="entry name" value="Antenna_a/b"/>
</dbReference>
<dbReference type="RefSeq" id="WP_242616832.1">
    <property type="nucleotide sequence ID" value="NZ_SHKP01000004.1"/>
</dbReference>
<keyword evidence="6" id="KW-0042">Antenna complex</keyword>
<keyword evidence="18" id="KW-1185">Reference proteome</keyword>
<dbReference type="SUPFAM" id="SSF56918">
    <property type="entry name" value="Light-harvesting complex subunits"/>
    <property type="match status" value="1"/>
</dbReference>
<keyword evidence="4" id="KW-1003">Cell membrane</keyword>
<dbReference type="InterPro" id="IPR035889">
    <property type="entry name" value="Light-harvesting_complex"/>
</dbReference>
<proteinExistence type="inferred from homology"/>
<feature type="domain" description="Antenna complex alpha/beta subunit" evidence="16">
    <location>
        <begin position="20"/>
        <end position="49"/>
    </location>
</feature>
<keyword evidence="10" id="KW-0076">Bacteriochlorophyll</keyword>
<dbReference type="InterPro" id="IPR023624">
    <property type="entry name" value="Antenna_beta_dom_sf"/>
</dbReference>
<dbReference type="Proteomes" id="UP000293671">
    <property type="component" value="Unassembled WGS sequence"/>
</dbReference>
<evidence type="ECO:0000256" key="11">
    <source>
        <dbReference type="ARBA" id="ARBA00022989"/>
    </source>
</evidence>
<evidence type="ECO:0000256" key="6">
    <source>
        <dbReference type="ARBA" id="ARBA00022549"/>
    </source>
</evidence>
<evidence type="ECO:0000256" key="8">
    <source>
        <dbReference type="ARBA" id="ARBA00022723"/>
    </source>
</evidence>
<dbReference type="AlphaFoldDB" id="A0A4Q7W1R5"/>
<dbReference type="GO" id="GO:0030077">
    <property type="term" value="C:plasma membrane light-harvesting complex"/>
    <property type="evidence" value="ECO:0007669"/>
    <property type="project" value="InterPro"/>
</dbReference>
<dbReference type="Pfam" id="PF00556">
    <property type="entry name" value="LHC"/>
    <property type="match status" value="1"/>
</dbReference>
<evidence type="ECO:0000256" key="5">
    <source>
        <dbReference type="ARBA" id="ARBA00022494"/>
    </source>
</evidence>
<dbReference type="GO" id="GO:0042314">
    <property type="term" value="F:bacteriochlorophyll binding"/>
    <property type="evidence" value="ECO:0007669"/>
    <property type="project" value="UniProtKB-KW"/>
</dbReference>
<sequence length="74" mass="8212">MTDYSSATMHAVPPNDSRTFRGIFIASFVVLLAIALIAQLLTWSWRPWLPGAEAEKSLVGDVKSAVYTFMSYLT</sequence>
<evidence type="ECO:0000256" key="14">
    <source>
        <dbReference type="ARBA" id="ARBA00023243"/>
    </source>
</evidence>
<comment type="similarity">
    <text evidence="3">Belongs to the antenna complex beta subunit family.</text>
</comment>
<comment type="caution">
    <text evidence="17">The sequence shown here is derived from an EMBL/GenBank/DDBJ whole genome shotgun (WGS) entry which is preliminary data.</text>
</comment>
<name>A0A4Q7W1R5_9BURK</name>
<evidence type="ECO:0000256" key="10">
    <source>
        <dbReference type="ARBA" id="ARBA00022956"/>
    </source>
</evidence>
<dbReference type="GO" id="GO:0019684">
    <property type="term" value="P:photosynthesis, light reaction"/>
    <property type="evidence" value="ECO:0007669"/>
    <property type="project" value="InterPro"/>
</dbReference>
<dbReference type="Gene3D" id="1.20.5.250">
    <property type="match status" value="1"/>
</dbReference>
<evidence type="ECO:0000256" key="15">
    <source>
        <dbReference type="SAM" id="Phobius"/>
    </source>
</evidence>
<dbReference type="GO" id="GO:0005886">
    <property type="term" value="C:plasma membrane"/>
    <property type="evidence" value="ECO:0007669"/>
    <property type="project" value="UniProtKB-SubCell"/>
</dbReference>
<evidence type="ECO:0000256" key="4">
    <source>
        <dbReference type="ARBA" id="ARBA00022475"/>
    </source>
</evidence>
<reference evidence="17 18" key="1">
    <citation type="submission" date="2019-02" db="EMBL/GenBank/DDBJ databases">
        <title>Genomic Encyclopedia of Type Strains, Phase IV (KMG-IV): sequencing the most valuable type-strain genomes for metagenomic binning, comparative biology and taxonomic classification.</title>
        <authorList>
            <person name="Goeker M."/>
        </authorList>
    </citation>
    <scope>NUCLEOTIDE SEQUENCE [LARGE SCALE GENOMIC DNA]</scope>
    <source>
        <strain evidence="17 18">DSM 19570</strain>
    </source>
</reference>
<evidence type="ECO:0000256" key="13">
    <source>
        <dbReference type="ARBA" id="ARBA00023136"/>
    </source>
</evidence>
<evidence type="ECO:0000256" key="1">
    <source>
        <dbReference type="ARBA" id="ARBA00002455"/>
    </source>
</evidence>
<feature type="transmembrane region" description="Helical" evidence="15">
    <location>
        <begin position="20"/>
        <end position="41"/>
    </location>
</feature>
<keyword evidence="11 15" id="KW-1133">Transmembrane helix</keyword>
<protein>
    <submittedName>
        <fullName evidence="17">Light-harvesting complex 1 beta chain</fullName>
    </submittedName>
</protein>
<evidence type="ECO:0000313" key="18">
    <source>
        <dbReference type="Proteomes" id="UP000293671"/>
    </source>
</evidence>
<evidence type="ECO:0000256" key="3">
    <source>
        <dbReference type="ARBA" id="ARBA00011052"/>
    </source>
</evidence>
<evidence type="ECO:0000256" key="12">
    <source>
        <dbReference type="ARBA" id="ARBA00022991"/>
    </source>
</evidence>
<keyword evidence="8" id="KW-0479">Metal-binding</keyword>
<comment type="subcellular location">
    <subcellularLocation>
        <location evidence="2">Cell inner membrane</location>
        <topology evidence="2">Single-pass type II membrane protein</topology>
    </subcellularLocation>
</comment>
<dbReference type="GO" id="GO:0046872">
    <property type="term" value="F:metal ion binding"/>
    <property type="evidence" value="ECO:0007669"/>
    <property type="project" value="UniProtKB-KW"/>
</dbReference>
<keyword evidence="13 15" id="KW-0472">Membrane</keyword>
<evidence type="ECO:0000256" key="2">
    <source>
        <dbReference type="ARBA" id="ARBA00004249"/>
    </source>
</evidence>
<comment type="function">
    <text evidence="1">Antenna complexes are light-harvesting systems, which transfer the excitation energy to the reaction centers.</text>
</comment>
<evidence type="ECO:0000256" key="9">
    <source>
        <dbReference type="ARBA" id="ARBA00022842"/>
    </source>
</evidence>
<keyword evidence="9" id="KW-0460">Magnesium</keyword>
<keyword evidence="14" id="KW-0437">Light-harvesting polypeptide</keyword>